<reference evidence="6" key="1">
    <citation type="submission" date="2020-11" db="EMBL/GenBank/DDBJ databases">
        <authorList>
            <consortium name="DOE Joint Genome Institute"/>
            <person name="Ahrendt S."/>
            <person name="Riley R."/>
            <person name="Andreopoulos W."/>
            <person name="Labutti K."/>
            <person name="Pangilinan J."/>
            <person name="Ruiz-Duenas F.J."/>
            <person name="Barrasa J.M."/>
            <person name="Sanchez-Garcia M."/>
            <person name="Camarero S."/>
            <person name="Miyauchi S."/>
            <person name="Serrano A."/>
            <person name="Linde D."/>
            <person name="Babiker R."/>
            <person name="Drula E."/>
            <person name="Ayuso-Fernandez I."/>
            <person name="Pacheco R."/>
            <person name="Padilla G."/>
            <person name="Ferreira P."/>
            <person name="Barriuso J."/>
            <person name="Kellner H."/>
            <person name="Castanera R."/>
            <person name="Alfaro M."/>
            <person name="Ramirez L."/>
            <person name="Pisabarro A.G."/>
            <person name="Kuo A."/>
            <person name="Tritt A."/>
            <person name="Lipzen A."/>
            <person name="He G."/>
            <person name="Yan M."/>
            <person name="Ng V."/>
            <person name="Cullen D."/>
            <person name="Martin F."/>
            <person name="Rosso M.-N."/>
            <person name="Henrissat B."/>
            <person name="Hibbett D."/>
            <person name="Martinez A.T."/>
            <person name="Grigoriev I.V."/>
        </authorList>
    </citation>
    <scope>NUCLEOTIDE SEQUENCE</scope>
    <source>
        <strain evidence="6">CBS 506.95</strain>
    </source>
</reference>
<dbReference type="GO" id="GO:0032543">
    <property type="term" value="P:mitochondrial translation"/>
    <property type="evidence" value="ECO:0007669"/>
    <property type="project" value="TreeGrafter"/>
</dbReference>
<accession>A0A9P6EN11</accession>
<evidence type="ECO:0000313" key="6">
    <source>
        <dbReference type="EMBL" id="KAF9531792.1"/>
    </source>
</evidence>
<dbReference type="OrthoDB" id="275582at2759"/>
<evidence type="ECO:0000256" key="2">
    <source>
        <dbReference type="ARBA" id="ARBA00022980"/>
    </source>
</evidence>
<keyword evidence="7" id="KW-1185">Reference proteome</keyword>
<evidence type="ECO:0000256" key="4">
    <source>
        <dbReference type="ARBA" id="ARBA00039977"/>
    </source>
</evidence>
<dbReference type="InterPro" id="IPR013025">
    <property type="entry name" value="Ribosomal_uL23-like"/>
</dbReference>
<protein>
    <recommendedName>
        <fullName evidence="4">Large ribosomal subunit protein uL23m</fullName>
    </recommendedName>
</protein>
<feature type="region of interest" description="Disordered" evidence="5">
    <location>
        <begin position="348"/>
        <end position="378"/>
    </location>
</feature>
<dbReference type="PANTHER" id="PTHR12059">
    <property type="entry name" value="RIBOSOMAL PROTEIN L23-RELATED"/>
    <property type="match status" value="1"/>
</dbReference>
<keyword evidence="2" id="KW-0689">Ribosomal protein</keyword>
<keyword evidence="3" id="KW-0687">Ribonucleoprotein</keyword>
<evidence type="ECO:0000256" key="3">
    <source>
        <dbReference type="ARBA" id="ARBA00023274"/>
    </source>
</evidence>
<feature type="region of interest" description="Disordered" evidence="5">
    <location>
        <begin position="87"/>
        <end position="110"/>
    </location>
</feature>
<dbReference type="InterPro" id="IPR012678">
    <property type="entry name" value="Ribosomal_uL23/eL15/eS24_sf"/>
</dbReference>
<dbReference type="EMBL" id="MU157834">
    <property type="protein sequence ID" value="KAF9531792.1"/>
    <property type="molecule type" value="Genomic_DNA"/>
</dbReference>
<dbReference type="Proteomes" id="UP000807306">
    <property type="component" value="Unassembled WGS sequence"/>
</dbReference>
<evidence type="ECO:0000256" key="1">
    <source>
        <dbReference type="ARBA" id="ARBA00006700"/>
    </source>
</evidence>
<dbReference type="SUPFAM" id="SSF54189">
    <property type="entry name" value="Ribosomal proteins S24e, L23 and L15e"/>
    <property type="match status" value="1"/>
</dbReference>
<feature type="compositionally biased region" description="Basic and acidic residues" evidence="5">
    <location>
        <begin position="348"/>
        <end position="365"/>
    </location>
</feature>
<evidence type="ECO:0000313" key="7">
    <source>
        <dbReference type="Proteomes" id="UP000807306"/>
    </source>
</evidence>
<dbReference type="GO" id="GO:0003735">
    <property type="term" value="F:structural constituent of ribosome"/>
    <property type="evidence" value="ECO:0007669"/>
    <property type="project" value="InterPro"/>
</dbReference>
<proteinExistence type="inferred from homology"/>
<evidence type="ECO:0000256" key="5">
    <source>
        <dbReference type="SAM" id="MobiDB-lite"/>
    </source>
</evidence>
<feature type="compositionally biased region" description="Polar residues" evidence="5">
    <location>
        <begin position="91"/>
        <end position="110"/>
    </location>
</feature>
<dbReference type="Gene3D" id="3.30.70.330">
    <property type="match status" value="1"/>
</dbReference>
<feature type="compositionally biased region" description="Low complexity" evidence="5">
    <location>
        <begin position="367"/>
        <end position="378"/>
    </location>
</feature>
<dbReference type="InterPro" id="IPR012677">
    <property type="entry name" value="Nucleotide-bd_a/b_plait_sf"/>
</dbReference>
<comment type="caution">
    <text evidence="6">The sequence shown here is derived from an EMBL/GenBank/DDBJ whole genome shotgun (WGS) entry which is preliminary data.</text>
</comment>
<dbReference type="GO" id="GO:0005762">
    <property type="term" value="C:mitochondrial large ribosomal subunit"/>
    <property type="evidence" value="ECO:0007669"/>
    <property type="project" value="TreeGrafter"/>
</dbReference>
<organism evidence="6 7">
    <name type="scientific">Crepidotus variabilis</name>
    <dbReference type="NCBI Taxonomy" id="179855"/>
    <lineage>
        <taxon>Eukaryota</taxon>
        <taxon>Fungi</taxon>
        <taxon>Dikarya</taxon>
        <taxon>Basidiomycota</taxon>
        <taxon>Agaricomycotina</taxon>
        <taxon>Agaricomycetes</taxon>
        <taxon>Agaricomycetidae</taxon>
        <taxon>Agaricales</taxon>
        <taxon>Agaricineae</taxon>
        <taxon>Crepidotaceae</taxon>
        <taxon>Crepidotus</taxon>
    </lineage>
</organism>
<sequence length="378" mass="43529">MTMLGVVDSAALRRVPLHVRIHFCRISEIPICQVFLDLSFATMLSVLRRCPQLGRTYATKSPSNGASSELAKVARTASTPLAVRLRRRKQFGQTPEGTSDATKTGLTPSEQTRYTRLKATGNIQKDPTSGQPLSETQWLANINAHRSRVRGFTRKVKRNSEAVETEVLGKKVYLPNIILRLVRNHTPPGQPYNPYEATFRIPQSVTKTDMRSLLKAMYGVDTTYIRTDNYISPWYRTQQGYTRRAYKTYKRAVVGLVNPFYYPHRVEDMPAEMRNEREEFLERHFMIQRTRVLRKEELLRATKGDGKNSFKLNAPYATKRSHILRLVNERRQEREKLVSDYAKEMRSLRKENEKVDYKTLKERVRGPSPTSSTSAPSA</sequence>
<comment type="similarity">
    <text evidence="1">Belongs to the universal ribosomal protein uL23 family.</text>
</comment>
<dbReference type="PANTHER" id="PTHR12059:SF5">
    <property type="entry name" value="LARGE RIBOSOMAL SUBUNIT PROTEIN UL23M"/>
    <property type="match status" value="1"/>
</dbReference>
<name>A0A9P6EN11_9AGAR</name>
<gene>
    <name evidence="6" type="ORF">CPB83DRAFT_848746</name>
</gene>
<dbReference type="AlphaFoldDB" id="A0A9P6EN11"/>